<comment type="caution">
    <text evidence="1">The sequence shown here is derived from an EMBL/GenBank/DDBJ whole genome shotgun (WGS) entry which is preliminary data.</text>
</comment>
<proteinExistence type="predicted"/>
<accession>A0AAV4DXG2</accession>
<reference evidence="1 2" key="1">
    <citation type="journal article" date="2021" name="Elife">
        <title>Chloroplast acquisition without the gene transfer in kleptoplastic sea slugs, Plakobranchus ocellatus.</title>
        <authorList>
            <person name="Maeda T."/>
            <person name="Takahashi S."/>
            <person name="Yoshida T."/>
            <person name="Shimamura S."/>
            <person name="Takaki Y."/>
            <person name="Nagai Y."/>
            <person name="Toyoda A."/>
            <person name="Suzuki Y."/>
            <person name="Arimoto A."/>
            <person name="Ishii H."/>
            <person name="Satoh N."/>
            <person name="Nishiyama T."/>
            <person name="Hasebe M."/>
            <person name="Maruyama T."/>
            <person name="Minagawa J."/>
            <person name="Obokata J."/>
            <person name="Shigenobu S."/>
        </authorList>
    </citation>
    <scope>NUCLEOTIDE SEQUENCE [LARGE SCALE GENOMIC DNA]</scope>
</reference>
<evidence type="ECO:0000313" key="2">
    <source>
        <dbReference type="Proteomes" id="UP000735302"/>
    </source>
</evidence>
<dbReference type="EMBL" id="BLXT01008455">
    <property type="protein sequence ID" value="GFO48865.1"/>
    <property type="molecule type" value="Genomic_DNA"/>
</dbReference>
<organism evidence="1 2">
    <name type="scientific">Plakobranchus ocellatus</name>
    <dbReference type="NCBI Taxonomy" id="259542"/>
    <lineage>
        <taxon>Eukaryota</taxon>
        <taxon>Metazoa</taxon>
        <taxon>Spiralia</taxon>
        <taxon>Lophotrochozoa</taxon>
        <taxon>Mollusca</taxon>
        <taxon>Gastropoda</taxon>
        <taxon>Heterobranchia</taxon>
        <taxon>Euthyneura</taxon>
        <taxon>Panpulmonata</taxon>
        <taxon>Sacoglossa</taxon>
        <taxon>Placobranchoidea</taxon>
        <taxon>Plakobranchidae</taxon>
        <taxon>Plakobranchus</taxon>
    </lineage>
</organism>
<dbReference type="Proteomes" id="UP000735302">
    <property type="component" value="Unassembled WGS sequence"/>
</dbReference>
<dbReference type="AlphaFoldDB" id="A0AAV4DXG2"/>
<evidence type="ECO:0000313" key="1">
    <source>
        <dbReference type="EMBL" id="GFO48865.1"/>
    </source>
</evidence>
<keyword evidence="2" id="KW-1185">Reference proteome</keyword>
<gene>
    <name evidence="1" type="ORF">PoB_007537000</name>
</gene>
<sequence>MVESKQALSGTGMAIVETGPDNIRVRTSMAVVECGQTNQGMDRHGSCENWAFVEAGQTISWHGQAWQLWRLDRQYEGQDR</sequence>
<name>A0AAV4DXG2_9GAST</name>
<protein>
    <submittedName>
        <fullName evidence="1">Uncharacterized protein</fullName>
    </submittedName>
</protein>